<keyword evidence="2" id="KW-1185">Reference proteome</keyword>
<dbReference type="EMBL" id="BMAV01013806">
    <property type="protein sequence ID" value="GFY61750.1"/>
    <property type="molecule type" value="Genomic_DNA"/>
</dbReference>
<name>A0A8X6XWU9_9ARAC</name>
<dbReference type="OrthoDB" id="6430875at2759"/>
<evidence type="ECO:0000313" key="2">
    <source>
        <dbReference type="Proteomes" id="UP000886998"/>
    </source>
</evidence>
<accession>A0A8X6XWU9</accession>
<evidence type="ECO:0000313" key="1">
    <source>
        <dbReference type="EMBL" id="GFY61750.1"/>
    </source>
</evidence>
<sequence length="347" mass="39902">MFGIFRCTFESFKLSSHRWTFDNPFFPCRHSLFRNSKNKCHNMEPTICVFNTGKGDCSGKRNKNLTNLICEKHLNQNFGLEIFVSYVETPTAVYFTGWNLKPVPGMYFKANDVIFPVQLLYDKAYRPSQVARTEADLKFRINPRTDEFMKRALRDGRISKSDRIMYELIRNLSEKSHKINNNPTKDCENDPKAIAYIRSKIAISETFIEKLSVPNRINSITLPVGDTEININDLDLSESYKYMMSRFEYSNHFVIDSEKESIELPRLMYNAVFIKDVGLVAVSDISDPDVIVVHGATKGNVEPKDYGFYDELVIAQPKEVINSNPRLATHRLSTHNAINKAFTTSCI</sequence>
<dbReference type="AlphaFoldDB" id="A0A8X6XWU9"/>
<reference evidence="1" key="1">
    <citation type="submission" date="2020-08" db="EMBL/GenBank/DDBJ databases">
        <title>Multicomponent nature underlies the extraordinary mechanical properties of spider dragline silk.</title>
        <authorList>
            <person name="Kono N."/>
            <person name="Nakamura H."/>
            <person name="Mori M."/>
            <person name="Yoshida Y."/>
            <person name="Ohtoshi R."/>
            <person name="Malay A.D."/>
            <person name="Moran D.A.P."/>
            <person name="Tomita M."/>
            <person name="Numata K."/>
            <person name="Arakawa K."/>
        </authorList>
    </citation>
    <scope>NUCLEOTIDE SEQUENCE</scope>
</reference>
<dbReference type="Proteomes" id="UP000886998">
    <property type="component" value="Unassembled WGS sequence"/>
</dbReference>
<proteinExistence type="predicted"/>
<protein>
    <submittedName>
        <fullName evidence="1">Uncharacterized protein</fullName>
    </submittedName>
</protein>
<gene>
    <name evidence="1" type="primary">AVEN_261783_1</name>
    <name evidence="1" type="ORF">TNIN_226561</name>
</gene>
<organism evidence="1 2">
    <name type="scientific">Trichonephila inaurata madagascariensis</name>
    <dbReference type="NCBI Taxonomy" id="2747483"/>
    <lineage>
        <taxon>Eukaryota</taxon>
        <taxon>Metazoa</taxon>
        <taxon>Ecdysozoa</taxon>
        <taxon>Arthropoda</taxon>
        <taxon>Chelicerata</taxon>
        <taxon>Arachnida</taxon>
        <taxon>Araneae</taxon>
        <taxon>Araneomorphae</taxon>
        <taxon>Entelegynae</taxon>
        <taxon>Araneoidea</taxon>
        <taxon>Nephilidae</taxon>
        <taxon>Trichonephila</taxon>
        <taxon>Trichonephila inaurata</taxon>
    </lineage>
</organism>
<comment type="caution">
    <text evidence="1">The sequence shown here is derived from an EMBL/GenBank/DDBJ whole genome shotgun (WGS) entry which is preliminary data.</text>
</comment>